<comment type="caution">
    <text evidence="1">The sequence shown here is derived from an EMBL/GenBank/DDBJ whole genome shotgun (WGS) entry which is preliminary data.</text>
</comment>
<protein>
    <recommendedName>
        <fullName evidence="3">Outer membrane protein beta-barrel domain-containing protein</fullName>
    </recommendedName>
</protein>
<proteinExistence type="predicted"/>
<organism evidence="1 2">
    <name type="scientific">Colwellia echini</name>
    <dbReference type="NCBI Taxonomy" id="1982103"/>
    <lineage>
        <taxon>Bacteria</taxon>
        <taxon>Pseudomonadati</taxon>
        <taxon>Pseudomonadota</taxon>
        <taxon>Gammaproteobacteria</taxon>
        <taxon>Alteromonadales</taxon>
        <taxon>Colwelliaceae</taxon>
        <taxon>Colwellia</taxon>
    </lineage>
</organism>
<evidence type="ECO:0008006" key="3">
    <source>
        <dbReference type="Google" id="ProtNLM"/>
    </source>
</evidence>
<accession>A0ABY3MUI8</accession>
<gene>
    <name evidence="1" type="ORF">CWS31_013455</name>
</gene>
<name>A0ABY3MUI8_9GAMM</name>
<sequence>MTQVLSLIALFSASQSYALEGSVQLQKPNQDKSYGYSLVLGDEFFNQKAFNWQVSYNRLENVAITDLDETSQTWDDANLDFTLQTIELGLSYRYYPRSYDKLISSLMIEFQVAAAVNLSEHKLVFRPTLDRDDIYFANQGDINPVMSVMLQKSFTKNSAIQLGLKYYPSYSDFGSISTLYLGYNYRFGRQIGY</sequence>
<dbReference type="EMBL" id="PJAI02000017">
    <property type="protein sequence ID" value="TYK64873.1"/>
    <property type="molecule type" value="Genomic_DNA"/>
</dbReference>
<reference evidence="1 2" key="1">
    <citation type="submission" date="2019-08" db="EMBL/GenBank/DDBJ databases">
        <title>Microbe sample from Colwellia echini.</title>
        <authorList>
            <person name="Christiansen L."/>
            <person name="Pathiraja D."/>
            <person name="Schultz-Johansen M."/>
            <person name="Choi I.-G."/>
            <person name="Stougaard P."/>
        </authorList>
    </citation>
    <scope>NUCLEOTIDE SEQUENCE [LARGE SCALE GENOMIC DNA]</scope>
    <source>
        <strain evidence="1 2">A3</strain>
    </source>
</reference>
<evidence type="ECO:0000313" key="1">
    <source>
        <dbReference type="EMBL" id="TYK64873.1"/>
    </source>
</evidence>
<keyword evidence="2" id="KW-1185">Reference proteome</keyword>
<evidence type="ECO:0000313" key="2">
    <source>
        <dbReference type="Proteomes" id="UP000815846"/>
    </source>
</evidence>
<dbReference type="Proteomes" id="UP000815846">
    <property type="component" value="Unassembled WGS sequence"/>
</dbReference>